<feature type="domain" description="Transposase putative helix-turn-helix" evidence="1">
    <location>
        <begin position="2"/>
        <end position="36"/>
    </location>
</feature>
<sequence length="78" mass="9605">MLNYKFRLYPVMEQEQRLVKVLEINRIMYNYFILNNFRSRNDMNFALTELKEQQPILRNYYSKMLRMISTTVAAAWMV</sequence>
<dbReference type="Proteomes" id="UP000008037">
    <property type="component" value="Chromosome"/>
</dbReference>
<gene>
    <name evidence="2" type="ordered locus">Ngar_c29430</name>
</gene>
<dbReference type="OrthoDB" id="33505at2157"/>
<dbReference type="RefSeq" id="WP_015020395.1">
    <property type="nucleotide sequence ID" value="NC_018719.1"/>
</dbReference>
<dbReference type="KEGG" id="nga:Ngar_c29430"/>
<keyword evidence="3" id="KW-1185">Reference proteome</keyword>
<dbReference type="GeneID" id="13794962"/>
<dbReference type="InParanoid" id="K0IES8"/>
<reference evidence="2 3" key="1">
    <citation type="journal article" date="2012" name="Environ. Microbiol.">
        <title>The genome of the ammonia-oxidizing Candidatus Nitrososphaera gargensis: insights into metabolic versatility and environmental adaptations.</title>
        <authorList>
            <person name="Spang A."/>
            <person name="Poehlein A."/>
            <person name="Offre P."/>
            <person name="Zumbragel S."/>
            <person name="Haider S."/>
            <person name="Rychlik N."/>
            <person name="Nowka B."/>
            <person name="Schmeisser C."/>
            <person name="Lebedeva E.V."/>
            <person name="Rattei T."/>
            <person name="Bohm C."/>
            <person name="Schmid M."/>
            <person name="Galushko A."/>
            <person name="Hatzenpichler R."/>
            <person name="Weinmaier T."/>
            <person name="Daniel R."/>
            <person name="Schleper C."/>
            <person name="Spieck E."/>
            <person name="Streit W."/>
            <person name="Wagner M."/>
        </authorList>
    </citation>
    <scope>NUCLEOTIDE SEQUENCE [LARGE SCALE GENOMIC DNA]</scope>
    <source>
        <strain evidence="3">Ga9.2</strain>
    </source>
</reference>
<protein>
    <recommendedName>
        <fullName evidence="1">Transposase putative helix-turn-helix domain-containing protein</fullName>
    </recommendedName>
</protein>
<proteinExistence type="predicted"/>
<dbReference type="AlphaFoldDB" id="K0IES8"/>
<evidence type="ECO:0000259" key="1">
    <source>
        <dbReference type="Pfam" id="PF12323"/>
    </source>
</evidence>
<evidence type="ECO:0000313" key="3">
    <source>
        <dbReference type="Proteomes" id="UP000008037"/>
    </source>
</evidence>
<dbReference type="InterPro" id="IPR021027">
    <property type="entry name" value="Transposase_put_HTH"/>
</dbReference>
<name>K0IES8_NITGG</name>
<dbReference type="BioCyc" id="CNIT1237085:G1324-2943-MONOMER"/>
<organism evidence="2 3">
    <name type="scientific">Nitrososphaera gargensis (strain Ga9.2)</name>
    <dbReference type="NCBI Taxonomy" id="1237085"/>
    <lineage>
        <taxon>Archaea</taxon>
        <taxon>Nitrososphaerota</taxon>
        <taxon>Nitrososphaeria</taxon>
        <taxon>Nitrososphaerales</taxon>
        <taxon>Nitrososphaeraceae</taxon>
        <taxon>Nitrososphaera</taxon>
    </lineage>
</organism>
<dbReference type="Pfam" id="PF12323">
    <property type="entry name" value="HTH_OrfB_IS605"/>
    <property type="match status" value="1"/>
</dbReference>
<accession>K0IES8</accession>
<dbReference type="HOGENOM" id="CLU_032903_4_6_2"/>
<evidence type="ECO:0000313" key="2">
    <source>
        <dbReference type="EMBL" id="AFU59861.1"/>
    </source>
</evidence>
<dbReference type="STRING" id="1237085.Ngar_c29430"/>
<dbReference type="EMBL" id="CP002408">
    <property type="protein sequence ID" value="AFU59861.1"/>
    <property type="molecule type" value="Genomic_DNA"/>
</dbReference>